<gene>
    <name evidence="1" type="ORF">KQI89_10835</name>
</gene>
<accession>A0ABS6F187</accession>
<proteinExistence type="predicted"/>
<reference evidence="1 2" key="1">
    <citation type="submission" date="2021-06" db="EMBL/GenBank/DDBJ databases">
        <authorList>
            <person name="Sun Q."/>
            <person name="Li D."/>
        </authorList>
    </citation>
    <scope>NUCLEOTIDE SEQUENCE [LARGE SCALE GENOMIC DNA]</scope>
    <source>
        <strain evidence="1 2">MSJ-4</strain>
    </source>
</reference>
<organism evidence="1 2">
    <name type="scientific">Clostridium simiarum</name>
    <dbReference type="NCBI Taxonomy" id="2841506"/>
    <lineage>
        <taxon>Bacteria</taxon>
        <taxon>Bacillati</taxon>
        <taxon>Bacillota</taxon>
        <taxon>Clostridia</taxon>
        <taxon>Eubacteriales</taxon>
        <taxon>Clostridiaceae</taxon>
        <taxon>Clostridium</taxon>
    </lineage>
</organism>
<name>A0ABS6F187_9CLOT</name>
<comment type="caution">
    <text evidence="1">The sequence shown here is derived from an EMBL/GenBank/DDBJ whole genome shotgun (WGS) entry which is preliminary data.</text>
</comment>
<sequence length="116" mass="13272">MYTIRYDNSKNCIYILVEGNMDLQQADNYVKDLKRTIDGAKANFNMCTDLSKASVVLPEVNEKLNETKAYAKKKGYNKCAFVVSSAVFKMQIRRVFEESQESLFTSITDAEKFLNS</sequence>
<evidence type="ECO:0000313" key="2">
    <source>
        <dbReference type="Proteomes" id="UP000736583"/>
    </source>
</evidence>
<dbReference type="RefSeq" id="WP_216457082.1">
    <property type="nucleotide sequence ID" value="NZ_JAHLQL010000003.1"/>
</dbReference>
<evidence type="ECO:0000313" key="1">
    <source>
        <dbReference type="EMBL" id="MBU5592258.1"/>
    </source>
</evidence>
<keyword evidence="2" id="KW-1185">Reference proteome</keyword>
<dbReference type="Proteomes" id="UP000736583">
    <property type="component" value="Unassembled WGS sequence"/>
</dbReference>
<dbReference type="EMBL" id="JAHLQL010000003">
    <property type="protein sequence ID" value="MBU5592258.1"/>
    <property type="molecule type" value="Genomic_DNA"/>
</dbReference>
<protein>
    <recommendedName>
        <fullName evidence="3">STAS domain-containing protein</fullName>
    </recommendedName>
</protein>
<evidence type="ECO:0008006" key="3">
    <source>
        <dbReference type="Google" id="ProtNLM"/>
    </source>
</evidence>